<keyword evidence="3" id="KW-1185">Reference proteome</keyword>
<evidence type="ECO:0000313" key="2">
    <source>
        <dbReference type="EMBL" id="UQC81648.1"/>
    </source>
</evidence>
<name>A0A9Q8SQY0_9PEZI</name>
<dbReference type="KEGG" id="clup:CLUP02_07134"/>
<dbReference type="RefSeq" id="XP_049143273.1">
    <property type="nucleotide sequence ID" value="XM_049286130.1"/>
</dbReference>
<dbReference type="Proteomes" id="UP000830671">
    <property type="component" value="Chromosome 4"/>
</dbReference>
<organism evidence="2 3">
    <name type="scientific">Colletotrichum lupini</name>
    <dbReference type="NCBI Taxonomy" id="145971"/>
    <lineage>
        <taxon>Eukaryota</taxon>
        <taxon>Fungi</taxon>
        <taxon>Dikarya</taxon>
        <taxon>Ascomycota</taxon>
        <taxon>Pezizomycotina</taxon>
        <taxon>Sordariomycetes</taxon>
        <taxon>Hypocreomycetidae</taxon>
        <taxon>Glomerellales</taxon>
        <taxon>Glomerellaceae</taxon>
        <taxon>Colletotrichum</taxon>
        <taxon>Colletotrichum acutatum species complex</taxon>
    </lineage>
</organism>
<dbReference type="EMBL" id="CP019476">
    <property type="protein sequence ID" value="UQC81648.1"/>
    <property type="molecule type" value="Genomic_DNA"/>
</dbReference>
<keyword evidence="1" id="KW-0472">Membrane</keyword>
<evidence type="ECO:0000313" key="3">
    <source>
        <dbReference type="Proteomes" id="UP000830671"/>
    </source>
</evidence>
<dbReference type="AlphaFoldDB" id="A0A9Q8SQY0"/>
<feature type="transmembrane region" description="Helical" evidence="1">
    <location>
        <begin position="12"/>
        <end position="35"/>
    </location>
</feature>
<keyword evidence="1" id="KW-1133">Transmembrane helix</keyword>
<gene>
    <name evidence="2" type="ORF">CLUP02_07134</name>
</gene>
<dbReference type="GeneID" id="73341140"/>
<protein>
    <submittedName>
        <fullName evidence="2">Uncharacterized protein</fullName>
    </submittedName>
</protein>
<proteinExistence type="predicted"/>
<keyword evidence="1" id="KW-0812">Transmembrane</keyword>
<accession>A0A9Q8SQY0</accession>
<evidence type="ECO:0000256" key="1">
    <source>
        <dbReference type="SAM" id="Phobius"/>
    </source>
</evidence>
<feature type="transmembrane region" description="Helical" evidence="1">
    <location>
        <begin position="41"/>
        <end position="70"/>
    </location>
</feature>
<reference evidence="2" key="1">
    <citation type="journal article" date="2021" name="Mol. Plant Microbe Interact.">
        <title>Complete Genome Sequence of the Plant-Pathogenic Fungus Colletotrichum lupini.</title>
        <authorList>
            <person name="Baroncelli R."/>
            <person name="Pensec F."/>
            <person name="Da Lio D."/>
            <person name="Boufleur T."/>
            <person name="Vicente I."/>
            <person name="Sarrocco S."/>
            <person name="Picot A."/>
            <person name="Baraldi E."/>
            <person name="Sukno S."/>
            <person name="Thon M."/>
            <person name="Le Floch G."/>
        </authorList>
    </citation>
    <scope>NUCLEOTIDE SEQUENCE</scope>
    <source>
        <strain evidence="2">IMI 504893</strain>
    </source>
</reference>
<sequence length="78" mass="8507">MDVGCSGTAVQLIQLLVWFLGLLGDSVLILIIHSFPVICNFLTFLAFITLVISIILMTIIALIVILVAFLTSHLSNIH</sequence>